<dbReference type="OrthoDB" id="711907at2"/>
<evidence type="ECO:0000313" key="1">
    <source>
        <dbReference type="EMBL" id="AXG74087.1"/>
    </source>
</evidence>
<evidence type="ECO:0000313" key="2">
    <source>
        <dbReference type="Proteomes" id="UP000253951"/>
    </source>
</evidence>
<dbReference type="RefSeq" id="WP_114677845.1">
    <property type="nucleotide sequence ID" value="NZ_CP031188.1"/>
</dbReference>
<proteinExistence type="predicted"/>
<dbReference type="AlphaFoldDB" id="A0A345HBX7"/>
<name>A0A345HBX7_9FLAO</name>
<sequence>MTKEKKAVYTGVIAQDEDGNYFCGTYLLDYQKVASGFKLDDKITIKTIIENPSDKSQEKYPMKSKDFALANKKKWVKDDSPEAEEN</sequence>
<organism evidence="1 2">
    <name type="scientific">Flavobacterium arcticum</name>
    <dbReference type="NCBI Taxonomy" id="1784713"/>
    <lineage>
        <taxon>Bacteria</taxon>
        <taxon>Pseudomonadati</taxon>
        <taxon>Bacteroidota</taxon>
        <taxon>Flavobacteriia</taxon>
        <taxon>Flavobacteriales</taxon>
        <taxon>Flavobacteriaceae</taxon>
        <taxon>Flavobacterium</taxon>
    </lineage>
</organism>
<protein>
    <submittedName>
        <fullName evidence="1">Uncharacterized protein</fullName>
    </submittedName>
</protein>
<keyword evidence="2" id="KW-1185">Reference proteome</keyword>
<dbReference type="Proteomes" id="UP000253951">
    <property type="component" value="Chromosome"/>
</dbReference>
<gene>
    <name evidence="1" type="ORF">DVK85_07450</name>
</gene>
<reference evidence="1 2" key="1">
    <citation type="submission" date="2018-07" db="EMBL/GenBank/DDBJ databases">
        <title>Complete genome sequence of Flavobacterium arcticum type strain SM1502T.</title>
        <authorList>
            <person name="Li Y."/>
            <person name="Li D.-D."/>
        </authorList>
    </citation>
    <scope>NUCLEOTIDE SEQUENCE [LARGE SCALE GENOMIC DNA]</scope>
    <source>
        <strain evidence="1 2">SM1502</strain>
    </source>
</reference>
<accession>A0A345HBX7</accession>
<dbReference type="EMBL" id="CP031188">
    <property type="protein sequence ID" value="AXG74087.1"/>
    <property type="molecule type" value="Genomic_DNA"/>
</dbReference>
<dbReference type="KEGG" id="fat:DVK85_07450"/>